<dbReference type="PROSITE" id="PS51186">
    <property type="entry name" value="GNAT"/>
    <property type="match status" value="1"/>
</dbReference>
<dbReference type="Gene3D" id="3.10.170.10">
    <property type="match status" value="1"/>
</dbReference>
<feature type="active site" evidence="11">
    <location>
        <position position="438"/>
    </location>
</feature>
<evidence type="ECO:0000256" key="6">
    <source>
        <dbReference type="ARBA" id="ARBA00022729"/>
    </source>
</evidence>
<accession>A0A1V8TL62</accession>
<dbReference type="PRINTS" id="PR00999">
    <property type="entry name" value="FUNGALYSIN"/>
</dbReference>
<evidence type="ECO:0000256" key="14">
    <source>
        <dbReference type="SAM" id="MobiDB-lite"/>
    </source>
</evidence>
<dbReference type="STRING" id="1507870.A0A1V8TL62"/>
<feature type="binding site" evidence="12">
    <location>
        <position position="467"/>
    </location>
    <ligand>
        <name>Zn(2+)</name>
        <dbReference type="ChEBI" id="CHEBI:29105"/>
        <note>catalytic</note>
    </ligand>
</feature>
<dbReference type="GO" id="GO:0008270">
    <property type="term" value="F:zinc ion binding"/>
    <property type="evidence" value="ECO:0007669"/>
    <property type="project" value="InterPro"/>
</dbReference>
<comment type="cofactor">
    <cofactor evidence="12">
        <name>Zn(2+)</name>
        <dbReference type="ChEBI" id="CHEBI:29105"/>
    </cofactor>
    <text evidence="12">Binds 1 zinc ion per subunit.</text>
</comment>
<keyword evidence="6 13" id="KW-0732">Signal</keyword>
<dbReference type="EMBL" id="NAJO01000005">
    <property type="protein sequence ID" value="OQO12106.1"/>
    <property type="molecule type" value="Genomic_DNA"/>
</dbReference>
<dbReference type="InterPro" id="IPR001842">
    <property type="entry name" value="Peptidase_M36"/>
</dbReference>
<keyword evidence="17" id="KW-1185">Reference proteome</keyword>
<evidence type="ECO:0000256" key="9">
    <source>
        <dbReference type="ARBA" id="ARBA00023049"/>
    </source>
</evidence>
<dbReference type="SUPFAM" id="SSF55729">
    <property type="entry name" value="Acyl-CoA N-acyltransferases (Nat)"/>
    <property type="match status" value="1"/>
</dbReference>
<dbReference type="InterPro" id="IPR016181">
    <property type="entry name" value="Acyl_CoA_acyltransferase"/>
</dbReference>
<feature type="binding site" evidence="12">
    <location>
        <position position="253"/>
    </location>
    <ligand>
        <name>Zn(2+)</name>
        <dbReference type="ChEBI" id="CHEBI:29105"/>
        <note>catalytic</note>
    </ligand>
</feature>
<organism evidence="16 17">
    <name type="scientific">Cryoendolithus antarcticus</name>
    <dbReference type="NCBI Taxonomy" id="1507870"/>
    <lineage>
        <taxon>Eukaryota</taxon>
        <taxon>Fungi</taxon>
        <taxon>Dikarya</taxon>
        <taxon>Ascomycota</taxon>
        <taxon>Pezizomycotina</taxon>
        <taxon>Dothideomycetes</taxon>
        <taxon>Dothideomycetidae</taxon>
        <taxon>Cladosporiales</taxon>
        <taxon>Cladosporiaceae</taxon>
        <taxon>Cryoendolithus</taxon>
    </lineage>
</organism>
<evidence type="ECO:0000313" key="16">
    <source>
        <dbReference type="EMBL" id="OQO12106.1"/>
    </source>
</evidence>
<dbReference type="InterPro" id="IPR050371">
    <property type="entry name" value="Fungal_virulence_M36"/>
</dbReference>
<keyword evidence="8 12" id="KW-0862">Zinc</keyword>
<evidence type="ECO:0000256" key="12">
    <source>
        <dbReference type="PIRSR" id="PIRSR601842-2"/>
    </source>
</evidence>
<keyword evidence="9 13" id="KW-0482">Metalloprotease</keyword>
<dbReference type="PANTHER" id="PTHR33478">
    <property type="entry name" value="EXTRACELLULAR METALLOPROTEINASE MEP"/>
    <property type="match status" value="1"/>
</dbReference>
<proteinExistence type="inferred from homology"/>
<dbReference type="Pfam" id="PF02128">
    <property type="entry name" value="Peptidase_M36"/>
    <property type="match status" value="1"/>
</dbReference>
<dbReference type="CDD" id="cd09596">
    <property type="entry name" value="M36"/>
    <property type="match status" value="1"/>
</dbReference>
<keyword evidence="4 13" id="KW-0645">Protease</keyword>
<feature type="binding site" evidence="12">
    <location>
        <position position="441"/>
    </location>
    <ligand>
        <name>Zn(2+)</name>
        <dbReference type="ChEBI" id="CHEBI:29105"/>
        <note>catalytic</note>
    </ligand>
</feature>
<dbReference type="InterPro" id="IPR011096">
    <property type="entry name" value="FTP_domain"/>
</dbReference>
<evidence type="ECO:0000256" key="10">
    <source>
        <dbReference type="ARBA" id="ARBA00023145"/>
    </source>
</evidence>
<dbReference type="InParanoid" id="A0A1V8TL62"/>
<keyword evidence="5 12" id="KW-0479">Metal-binding</keyword>
<dbReference type="CDD" id="cd04301">
    <property type="entry name" value="NAT_SF"/>
    <property type="match status" value="1"/>
</dbReference>
<dbReference type="PANTHER" id="PTHR33478:SF1">
    <property type="entry name" value="EXTRACELLULAR METALLOPROTEINASE MEP"/>
    <property type="match status" value="1"/>
</dbReference>
<dbReference type="InterPro" id="IPR027268">
    <property type="entry name" value="Peptidase_M4/M1_CTD_sf"/>
</dbReference>
<evidence type="ECO:0000256" key="8">
    <source>
        <dbReference type="ARBA" id="ARBA00022833"/>
    </source>
</evidence>
<evidence type="ECO:0000256" key="11">
    <source>
        <dbReference type="PIRSR" id="PIRSR601842-1"/>
    </source>
</evidence>
<dbReference type="Gene3D" id="3.40.630.30">
    <property type="match status" value="1"/>
</dbReference>
<dbReference type="SUPFAM" id="SSF55486">
    <property type="entry name" value="Metalloproteases ('zincins'), catalytic domain"/>
    <property type="match status" value="1"/>
</dbReference>
<feature type="binding site" evidence="12">
    <location>
        <position position="437"/>
    </location>
    <ligand>
        <name>Zn(2+)</name>
        <dbReference type="ChEBI" id="CHEBI:29105"/>
        <note>catalytic</note>
    </ligand>
</feature>
<evidence type="ECO:0000256" key="4">
    <source>
        <dbReference type="ARBA" id="ARBA00022670"/>
    </source>
</evidence>
<sequence length="909" mass="98774">MRTTLAFGLLASASLVSSHPAPSTSRRSFGPYLQRRAVDLNSFRLKPVSTYVNATQVEVSPEVSTIVKRADYVSAASELVSKLSPSAEFRIVGDHYVGTNGIAHVNVRQTANGLDIDNADFNINIDTDGSIFSYGGSFHTGAIPTTAGVTKRDLNAPVRALRAAKATLDLPVFERAASASPIEGEETYVISGTSGAQRAPEAKLAYLQTAQGLKLTWRIETDILSNWLLTYVDATNMEQVHAVVDYSADASYDASYQVYPWGINDPTEAGRSIQYNPWDDESSGFGWHSDGLVLYNTTRGNNGIAQVNPNNTATYLDNYRPISPSLDFVYPYSTDLTVPKSYWDASITQLFYTANRYHDLLHQLGFVEAAGNFEANNNGQGGLGNDSVILNAQDGSGVNNANFATPPDGQSGRMRMYLWNYTMPLKDCSFEAGVVIHEYTHGVSNRLTGGPANSRCLSVLESGGMGEGWGDFMATAIRLKPGDTRKTDYPMGAWVYSKAAGIRKYPYSTNFAVNPHVYTDVNNITVVHGIGTVWATMLYEVMWNLIDKHGKNDAPEPTFNRRGVPTDGRYLAMKLVIDGMALQPCNPNFIQARDAILDADRALTRGQNACEIWTGFAKRGLGAAAVYGNSTRTGSYVVPRRALLDRGVMPFQVLPLEEADIPAFAIVDDLAMANWGLARAMTHGAPLPRRELVEGMLRSGWGKDPAQSLLKVVNDETGEIVACAMWRVQSEESDEQLDSRGAAVIRKALDPHAGATVSGEVDEVTASGTPKKSGPPSMMGEMGRQWEAFRKETFGSAPHAHLQILVTHPAHQRRGAGSLLVKWGCERADELGVVAVLTASAAGLHVYERAGFVTVKTSELDLQPWGVDEVELRRAMIRQPRKIVADMLARHRVDTISGSACGDANAVVD</sequence>
<protein>
    <recommendedName>
        <fullName evidence="13">Extracellular metalloproteinase</fullName>
        <ecNumber evidence="13">3.4.24.-</ecNumber>
    </recommendedName>
    <alternativeName>
        <fullName evidence="13">Fungalysin</fullName>
    </alternativeName>
</protein>
<comment type="similarity">
    <text evidence="2 13">Belongs to the peptidase M36 family.</text>
</comment>
<dbReference type="OrthoDB" id="3227768at2759"/>
<evidence type="ECO:0000256" key="7">
    <source>
        <dbReference type="ARBA" id="ARBA00022801"/>
    </source>
</evidence>
<dbReference type="GO" id="GO:0016747">
    <property type="term" value="F:acyltransferase activity, transferring groups other than amino-acyl groups"/>
    <property type="evidence" value="ECO:0007669"/>
    <property type="project" value="InterPro"/>
</dbReference>
<gene>
    <name evidence="16" type="ORF">B0A48_02745</name>
</gene>
<evidence type="ECO:0000256" key="3">
    <source>
        <dbReference type="ARBA" id="ARBA00022525"/>
    </source>
</evidence>
<keyword evidence="10 13" id="KW-0865">Zymogen</keyword>
<dbReference type="EC" id="3.4.24.-" evidence="13"/>
<name>A0A1V8TL62_9PEZI</name>
<dbReference type="AlphaFoldDB" id="A0A1V8TL62"/>
<evidence type="ECO:0000256" key="13">
    <source>
        <dbReference type="RuleBase" id="RU364017"/>
    </source>
</evidence>
<evidence type="ECO:0000256" key="1">
    <source>
        <dbReference type="ARBA" id="ARBA00004613"/>
    </source>
</evidence>
<reference evidence="17" key="1">
    <citation type="submission" date="2017-03" db="EMBL/GenBank/DDBJ databases">
        <title>Genomes of endolithic fungi from Antarctica.</title>
        <authorList>
            <person name="Coleine C."/>
            <person name="Masonjones S."/>
            <person name="Stajich J.E."/>
        </authorList>
    </citation>
    <scope>NUCLEOTIDE SEQUENCE [LARGE SCALE GENOMIC DNA]</scope>
    <source>
        <strain evidence="17">CCFEE 5527</strain>
    </source>
</reference>
<evidence type="ECO:0000259" key="15">
    <source>
        <dbReference type="PROSITE" id="PS51186"/>
    </source>
</evidence>
<dbReference type="GO" id="GO:0006508">
    <property type="term" value="P:proteolysis"/>
    <property type="evidence" value="ECO:0007669"/>
    <property type="project" value="UniProtKB-KW"/>
</dbReference>
<dbReference type="Pfam" id="PF00583">
    <property type="entry name" value="Acetyltransf_1"/>
    <property type="match status" value="1"/>
</dbReference>
<evidence type="ECO:0000313" key="17">
    <source>
        <dbReference type="Proteomes" id="UP000192596"/>
    </source>
</evidence>
<dbReference type="InterPro" id="IPR000182">
    <property type="entry name" value="GNAT_dom"/>
</dbReference>
<keyword evidence="3 13" id="KW-0964">Secreted</keyword>
<evidence type="ECO:0000256" key="2">
    <source>
        <dbReference type="ARBA" id="ARBA00006006"/>
    </source>
</evidence>
<feature type="domain" description="N-acetyltransferase" evidence="15">
    <location>
        <begin position="710"/>
        <end position="877"/>
    </location>
</feature>
<comment type="caution">
    <text evidence="16">The sequence shown here is derived from an EMBL/GenBank/DDBJ whole genome shotgun (WGS) entry which is preliminary data.</text>
</comment>
<feature type="chain" id="PRO_5011829418" description="Extracellular metalloproteinase" evidence="13">
    <location>
        <begin position="19"/>
        <end position="909"/>
    </location>
</feature>
<dbReference type="Gene3D" id="1.10.390.10">
    <property type="entry name" value="Neutral Protease Domain 2"/>
    <property type="match status" value="1"/>
</dbReference>
<keyword evidence="7 13" id="KW-0378">Hydrolase</keyword>
<dbReference type="Proteomes" id="UP000192596">
    <property type="component" value="Unassembled WGS sequence"/>
</dbReference>
<dbReference type="Pfam" id="PF07504">
    <property type="entry name" value="FTP"/>
    <property type="match status" value="1"/>
</dbReference>
<evidence type="ECO:0000256" key="5">
    <source>
        <dbReference type="ARBA" id="ARBA00022723"/>
    </source>
</evidence>
<feature type="signal peptide" evidence="13">
    <location>
        <begin position="1"/>
        <end position="18"/>
    </location>
</feature>
<dbReference type="GO" id="GO:0005576">
    <property type="term" value="C:extracellular region"/>
    <property type="evidence" value="ECO:0007669"/>
    <property type="project" value="UniProtKB-SubCell"/>
</dbReference>
<dbReference type="GO" id="GO:0004222">
    <property type="term" value="F:metalloendopeptidase activity"/>
    <property type="evidence" value="ECO:0007669"/>
    <property type="project" value="InterPro"/>
</dbReference>
<feature type="region of interest" description="Disordered" evidence="14">
    <location>
        <begin position="754"/>
        <end position="779"/>
    </location>
</feature>
<comment type="subcellular location">
    <subcellularLocation>
        <location evidence="1 13">Secreted</location>
    </subcellularLocation>
</comment>